<keyword evidence="1" id="KW-1133">Transmembrane helix</keyword>
<keyword evidence="1" id="KW-0812">Transmembrane</keyword>
<dbReference type="AlphaFoldDB" id="A0AA38N2N3"/>
<gene>
    <name evidence="2" type="ORF">DFJ43DRAFT_1151501</name>
</gene>
<evidence type="ECO:0000313" key="3">
    <source>
        <dbReference type="Proteomes" id="UP001176059"/>
    </source>
</evidence>
<proteinExistence type="predicted"/>
<comment type="caution">
    <text evidence="2">The sequence shown here is derived from an EMBL/GenBank/DDBJ whole genome shotgun (WGS) entry which is preliminary data.</text>
</comment>
<evidence type="ECO:0000256" key="1">
    <source>
        <dbReference type="SAM" id="Phobius"/>
    </source>
</evidence>
<reference evidence="2" key="2">
    <citation type="journal article" date="2023" name="Proc. Natl. Acad. Sci. U.S.A.">
        <title>A global phylogenomic analysis of the shiitake genus Lentinula.</title>
        <authorList>
            <person name="Sierra-Patev S."/>
            <person name="Min B."/>
            <person name="Naranjo-Ortiz M."/>
            <person name="Looney B."/>
            <person name="Konkel Z."/>
            <person name="Slot J.C."/>
            <person name="Sakamoto Y."/>
            <person name="Steenwyk J.L."/>
            <person name="Rokas A."/>
            <person name="Carro J."/>
            <person name="Camarero S."/>
            <person name="Ferreira P."/>
            <person name="Molpeceres G."/>
            <person name="Ruiz-Duenas F.J."/>
            <person name="Serrano A."/>
            <person name="Henrissat B."/>
            <person name="Drula E."/>
            <person name="Hughes K.W."/>
            <person name="Mata J.L."/>
            <person name="Ishikawa N.K."/>
            <person name="Vargas-Isla R."/>
            <person name="Ushijima S."/>
            <person name="Smith C.A."/>
            <person name="Donoghue J."/>
            <person name="Ahrendt S."/>
            <person name="Andreopoulos W."/>
            <person name="He G."/>
            <person name="LaButti K."/>
            <person name="Lipzen A."/>
            <person name="Ng V."/>
            <person name="Riley R."/>
            <person name="Sandor L."/>
            <person name="Barry K."/>
            <person name="Martinez A.T."/>
            <person name="Xiao Y."/>
            <person name="Gibbons J.G."/>
            <person name="Terashima K."/>
            <person name="Grigoriev I.V."/>
            <person name="Hibbett D."/>
        </authorList>
    </citation>
    <scope>NUCLEOTIDE SEQUENCE</scope>
    <source>
        <strain evidence="2">ET3784</strain>
    </source>
</reference>
<dbReference type="Proteomes" id="UP001176059">
    <property type="component" value="Unassembled WGS sequence"/>
</dbReference>
<sequence length="150" mass="15942">MARYTTGDYHPRSGLSPGDGSLPFLTALGFSSGVQLRKSEILQVQNTAINTGPTTSGLSPQEDGVTLSSPLEAGAIISFPTPVCMDQKNSYLQPYFVVIVKLHPIVLSALGAQSWSATSRPATSTMLSLILQLSGRLGSLLYYARGLVLR</sequence>
<evidence type="ECO:0000313" key="2">
    <source>
        <dbReference type="EMBL" id="KAJ3735330.1"/>
    </source>
</evidence>
<name>A0AA38N2N3_9AGAR</name>
<feature type="transmembrane region" description="Helical" evidence="1">
    <location>
        <begin position="95"/>
        <end position="116"/>
    </location>
</feature>
<organism evidence="2 3">
    <name type="scientific">Lentinula guzmanii</name>
    <dbReference type="NCBI Taxonomy" id="2804957"/>
    <lineage>
        <taxon>Eukaryota</taxon>
        <taxon>Fungi</taxon>
        <taxon>Dikarya</taxon>
        <taxon>Basidiomycota</taxon>
        <taxon>Agaricomycotina</taxon>
        <taxon>Agaricomycetes</taxon>
        <taxon>Agaricomycetidae</taxon>
        <taxon>Agaricales</taxon>
        <taxon>Marasmiineae</taxon>
        <taxon>Omphalotaceae</taxon>
        <taxon>Lentinula</taxon>
    </lineage>
</organism>
<reference evidence="2" key="1">
    <citation type="submission" date="2022-08" db="EMBL/GenBank/DDBJ databases">
        <authorList>
            <consortium name="DOE Joint Genome Institute"/>
            <person name="Min B."/>
            <person name="Sierra-Patev S."/>
            <person name="Naranjo-Ortiz M."/>
            <person name="Looney B."/>
            <person name="Konkel Z."/>
            <person name="Slot J.C."/>
            <person name="Sakamoto Y."/>
            <person name="Steenwyk J.L."/>
            <person name="Rokas A."/>
            <person name="Carro J."/>
            <person name="Camarero S."/>
            <person name="Ferreira P."/>
            <person name="Molpeceres G."/>
            <person name="Ruiz-duenas F.J."/>
            <person name="Serrano A."/>
            <person name="Henrissat B."/>
            <person name="Drula E."/>
            <person name="Hughes K.W."/>
            <person name="Mata J.L."/>
            <person name="Ishikawa N.K."/>
            <person name="Vargas-Isla R."/>
            <person name="Ushijima S."/>
            <person name="Smith C.A."/>
            <person name="Ahrendt S."/>
            <person name="Andreopoulos W."/>
            <person name="He G."/>
            <person name="LaButti K."/>
            <person name="Lipzen A."/>
            <person name="Ng V."/>
            <person name="Riley R."/>
            <person name="Sandor L."/>
            <person name="Barry K."/>
            <person name="Martinez A.T."/>
            <person name="Xiao Y."/>
            <person name="Gibbons J.G."/>
            <person name="Terashima K."/>
            <person name="Hibbett D.S."/>
            <person name="Grigoriev I.V."/>
        </authorList>
    </citation>
    <scope>NUCLEOTIDE SEQUENCE</scope>
    <source>
        <strain evidence="2">ET3784</strain>
    </source>
</reference>
<keyword evidence="1" id="KW-0472">Membrane</keyword>
<accession>A0AA38N2N3</accession>
<protein>
    <submittedName>
        <fullName evidence="2">Uncharacterized protein</fullName>
    </submittedName>
</protein>
<keyword evidence="3" id="KW-1185">Reference proteome</keyword>
<feature type="transmembrane region" description="Helical" evidence="1">
    <location>
        <begin position="122"/>
        <end position="144"/>
    </location>
</feature>
<dbReference type="EMBL" id="JANVFO010000010">
    <property type="protein sequence ID" value="KAJ3735330.1"/>
    <property type="molecule type" value="Genomic_DNA"/>
</dbReference>